<keyword evidence="3" id="KW-1185">Reference proteome</keyword>
<gene>
    <name evidence="2" type="ORF">BCR33DRAFT_222169</name>
</gene>
<feature type="region of interest" description="Disordered" evidence="1">
    <location>
        <begin position="122"/>
        <end position="147"/>
    </location>
</feature>
<accession>A0A1Y2CDR2</accession>
<reference evidence="2 3" key="1">
    <citation type="submission" date="2016-07" db="EMBL/GenBank/DDBJ databases">
        <title>Pervasive Adenine N6-methylation of Active Genes in Fungi.</title>
        <authorList>
            <consortium name="DOE Joint Genome Institute"/>
            <person name="Mondo S.J."/>
            <person name="Dannebaum R.O."/>
            <person name="Kuo R.C."/>
            <person name="Labutti K."/>
            <person name="Haridas S."/>
            <person name="Kuo A."/>
            <person name="Salamov A."/>
            <person name="Ahrendt S.R."/>
            <person name="Lipzen A."/>
            <person name="Sullivan W."/>
            <person name="Andreopoulos W.B."/>
            <person name="Clum A."/>
            <person name="Lindquist E."/>
            <person name="Daum C."/>
            <person name="Ramamoorthy G.K."/>
            <person name="Gryganskyi A."/>
            <person name="Culley D."/>
            <person name="Magnuson J.K."/>
            <person name="James T.Y."/>
            <person name="O'Malley M.A."/>
            <person name="Stajich J.E."/>
            <person name="Spatafora J.W."/>
            <person name="Visel A."/>
            <person name="Grigoriev I.V."/>
        </authorList>
    </citation>
    <scope>NUCLEOTIDE SEQUENCE [LARGE SCALE GENOMIC DNA]</scope>
    <source>
        <strain evidence="2 3">JEL800</strain>
    </source>
</reference>
<protein>
    <submittedName>
        <fullName evidence="2">Uncharacterized protein</fullName>
    </submittedName>
</protein>
<evidence type="ECO:0000256" key="1">
    <source>
        <dbReference type="SAM" id="MobiDB-lite"/>
    </source>
</evidence>
<dbReference type="EMBL" id="MCGO01000022">
    <property type="protein sequence ID" value="ORY44445.1"/>
    <property type="molecule type" value="Genomic_DNA"/>
</dbReference>
<name>A0A1Y2CDR2_9FUNG</name>
<organism evidence="2 3">
    <name type="scientific">Rhizoclosmatium globosum</name>
    <dbReference type="NCBI Taxonomy" id="329046"/>
    <lineage>
        <taxon>Eukaryota</taxon>
        <taxon>Fungi</taxon>
        <taxon>Fungi incertae sedis</taxon>
        <taxon>Chytridiomycota</taxon>
        <taxon>Chytridiomycota incertae sedis</taxon>
        <taxon>Chytridiomycetes</taxon>
        <taxon>Chytridiales</taxon>
        <taxon>Chytriomycetaceae</taxon>
        <taxon>Rhizoclosmatium</taxon>
    </lineage>
</organism>
<evidence type="ECO:0000313" key="3">
    <source>
        <dbReference type="Proteomes" id="UP000193642"/>
    </source>
</evidence>
<dbReference type="Proteomes" id="UP000193642">
    <property type="component" value="Unassembled WGS sequence"/>
</dbReference>
<evidence type="ECO:0000313" key="2">
    <source>
        <dbReference type="EMBL" id="ORY44445.1"/>
    </source>
</evidence>
<feature type="compositionally biased region" description="Polar residues" evidence="1">
    <location>
        <begin position="122"/>
        <end position="136"/>
    </location>
</feature>
<dbReference type="AlphaFoldDB" id="A0A1Y2CDR2"/>
<proteinExistence type="predicted"/>
<comment type="caution">
    <text evidence="2">The sequence shown here is derived from an EMBL/GenBank/DDBJ whole genome shotgun (WGS) entry which is preliminary data.</text>
</comment>
<feature type="compositionally biased region" description="Basic and acidic residues" evidence="1">
    <location>
        <begin position="137"/>
        <end position="147"/>
    </location>
</feature>
<sequence length="147" mass="17447">MMLLHKRLWIELASEEQTFAFPMFEDIQVEICGTRVLWHSNLEFERMLRAWMFSFKAIDSRESLGSKKKPGDLLLHSKRYKHRLLECQNKRCQKFWQHGSALQSHQRILNNYETTNTQLLSGCMQQTPPSSHSTLSQHRDSRQQVVE</sequence>